<evidence type="ECO:0000256" key="2">
    <source>
        <dbReference type="ARBA" id="ARBA00003215"/>
    </source>
</evidence>
<dbReference type="Proteomes" id="UP001596455">
    <property type="component" value="Unassembled WGS sequence"/>
</dbReference>
<sequence length="251" mass="25052">MIPGFAAAALPGARGGFTARAGGVSTGPYAASDGAGGLNLGSRVGDDDGAVRTNRARVAADLGAPVVWMRQVHGGDVHVVEGAATEHEPECDALVAVPGSGVGLGVLVADCVPVLLAEPSGVVGAVHVGRAGLVAGVLEATFAAMARLDVEPGRVTAVLGPSICGCCYEVPAQMRDDVGGRVPGTAAWTSWGTPSLDLPGGVRGRLAELGAGGVLDAGVCTLEDQRYYSHRRAGREGVPATGRFAGVVRAR</sequence>
<dbReference type="InterPro" id="IPR003730">
    <property type="entry name" value="Cu_polyphenol_OxRdtase"/>
</dbReference>
<dbReference type="PANTHER" id="PTHR30616:SF2">
    <property type="entry name" value="PURINE NUCLEOSIDE PHOSPHORYLASE LACC1"/>
    <property type="match status" value="1"/>
</dbReference>
<protein>
    <submittedName>
        <fullName evidence="12">Polyphenol oxidase family protein</fullName>
    </submittedName>
</protein>
<comment type="catalytic activity">
    <reaction evidence="11">
        <text>S-methyl-5'-thioadenosine + phosphate = 5-(methylsulfanyl)-alpha-D-ribose 1-phosphate + adenine</text>
        <dbReference type="Rhea" id="RHEA:11852"/>
        <dbReference type="ChEBI" id="CHEBI:16708"/>
        <dbReference type="ChEBI" id="CHEBI:17509"/>
        <dbReference type="ChEBI" id="CHEBI:43474"/>
        <dbReference type="ChEBI" id="CHEBI:58533"/>
        <dbReference type="EC" id="2.4.2.28"/>
    </reaction>
    <physiologicalReaction direction="left-to-right" evidence="11">
        <dbReference type="Rhea" id="RHEA:11853"/>
    </physiologicalReaction>
</comment>
<keyword evidence="6" id="KW-0378">Hydrolase</keyword>
<dbReference type="InterPro" id="IPR038371">
    <property type="entry name" value="Cu_polyphenol_OxRdtase_sf"/>
</dbReference>
<evidence type="ECO:0000256" key="5">
    <source>
        <dbReference type="ARBA" id="ARBA00022723"/>
    </source>
</evidence>
<dbReference type="PANTHER" id="PTHR30616">
    <property type="entry name" value="UNCHARACTERIZED PROTEIN YFIH"/>
    <property type="match status" value="1"/>
</dbReference>
<comment type="function">
    <text evidence="2">Purine nucleoside enzyme that catalyzes the phosphorolysis of adenosine and inosine nucleosides, yielding D-ribose 1-phosphate and the respective free bases, adenine and hypoxanthine. Also catalyzes the phosphorolysis of S-methyl-5'-thioadenosine into adenine and S-methyl-5-thio-alpha-D-ribose 1-phosphate. Also has adenosine deaminase activity.</text>
</comment>
<comment type="catalytic activity">
    <reaction evidence="10">
        <text>adenosine + phosphate = alpha-D-ribose 1-phosphate + adenine</text>
        <dbReference type="Rhea" id="RHEA:27642"/>
        <dbReference type="ChEBI" id="CHEBI:16335"/>
        <dbReference type="ChEBI" id="CHEBI:16708"/>
        <dbReference type="ChEBI" id="CHEBI:43474"/>
        <dbReference type="ChEBI" id="CHEBI:57720"/>
        <dbReference type="EC" id="2.4.2.1"/>
    </reaction>
    <physiologicalReaction direction="left-to-right" evidence="10">
        <dbReference type="Rhea" id="RHEA:27643"/>
    </physiologicalReaction>
</comment>
<comment type="catalytic activity">
    <reaction evidence="9">
        <text>adenosine + H2O + H(+) = inosine + NH4(+)</text>
        <dbReference type="Rhea" id="RHEA:24408"/>
        <dbReference type="ChEBI" id="CHEBI:15377"/>
        <dbReference type="ChEBI" id="CHEBI:15378"/>
        <dbReference type="ChEBI" id="CHEBI:16335"/>
        <dbReference type="ChEBI" id="CHEBI:17596"/>
        <dbReference type="ChEBI" id="CHEBI:28938"/>
        <dbReference type="EC" id="3.5.4.4"/>
    </reaction>
    <physiologicalReaction direction="left-to-right" evidence="9">
        <dbReference type="Rhea" id="RHEA:24409"/>
    </physiologicalReaction>
</comment>
<dbReference type="InterPro" id="IPR011324">
    <property type="entry name" value="Cytotoxic_necrot_fac-like_cat"/>
</dbReference>
<dbReference type="EMBL" id="JBHTCQ010000001">
    <property type="protein sequence ID" value="MFC7405363.1"/>
    <property type="molecule type" value="Genomic_DNA"/>
</dbReference>
<keyword evidence="5" id="KW-0479">Metal-binding</keyword>
<evidence type="ECO:0000256" key="4">
    <source>
        <dbReference type="ARBA" id="ARBA00022679"/>
    </source>
</evidence>
<evidence type="ECO:0000256" key="11">
    <source>
        <dbReference type="ARBA" id="ARBA00049893"/>
    </source>
</evidence>
<keyword evidence="13" id="KW-1185">Reference proteome</keyword>
<proteinExistence type="inferred from homology"/>
<evidence type="ECO:0000256" key="10">
    <source>
        <dbReference type="ARBA" id="ARBA00048968"/>
    </source>
</evidence>
<keyword evidence="7" id="KW-0862">Zinc</keyword>
<dbReference type="Pfam" id="PF02578">
    <property type="entry name" value="Cu-oxidase_4"/>
    <property type="match status" value="1"/>
</dbReference>
<comment type="caution">
    <text evidence="12">The sequence shown here is derived from an EMBL/GenBank/DDBJ whole genome shotgun (WGS) entry which is preliminary data.</text>
</comment>
<organism evidence="12 13">
    <name type="scientific">Georgenia alba</name>
    <dbReference type="NCBI Taxonomy" id="2233858"/>
    <lineage>
        <taxon>Bacteria</taxon>
        <taxon>Bacillati</taxon>
        <taxon>Actinomycetota</taxon>
        <taxon>Actinomycetes</taxon>
        <taxon>Micrococcales</taxon>
        <taxon>Bogoriellaceae</taxon>
        <taxon>Georgenia</taxon>
    </lineage>
</organism>
<dbReference type="CDD" id="cd16833">
    <property type="entry name" value="YfiH"/>
    <property type="match status" value="1"/>
</dbReference>
<comment type="catalytic activity">
    <reaction evidence="1">
        <text>inosine + phosphate = alpha-D-ribose 1-phosphate + hypoxanthine</text>
        <dbReference type="Rhea" id="RHEA:27646"/>
        <dbReference type="ChEBI" id="CHEBI:17368"/>
        <dbReference type="ChEBI" id="CHEBI:17596"/>
        <dbReference type="ChEBI" id="CHEBI:43474"/>
        <dbReference type="ChEBI" id="CHEBI:57720"/>
        <dbReference type="EC" id="2.4.2.1"/>
    </reaction>
    <physiologicalReaction direction="left-to-right" evidence="1">
        <dbReference type="Rhea" id="RHEA:27647"/>
    </physiologicalReaction>
</comment>
<evidence type="ECO:0000313" key="13">
    <source>
        <dbReference type="Proteomes" id="UP001596455"/>
    </source>
</evidence>
<keyword evidence="8" id="KW-0186">Copper</keyword>
<evidence type="ECO:0000256" key="3">
    <source>
        <dbReference type="ARBA" id="ARBA00007353"/>
    </source>
</evidence>
<evidence type="ECO:0000256" key="7">
    <source>
        <dbReference type="ARBA" id="ARBA00022833"/>
    </source>
</evidence>
<comment type="similarity">
    <text evidence="3">Belongs to the purine nucleoside phosphorylase YfiH/LACC1 family.</text>
</comment>
<reference evidence="13" key="1">
    <citation type="journal article" date="2019" name="Int. J. Syst. Evol. Microbiol.">
        <title>The Global Catalogue of Microorganisms (GCM) 10K type strain sequencing project: providing services to taxonomists for standard genome sequencing and annotation.</title>
        <authorList>
            <consortium name="The Broad Institute Genomics Platform"/>
            <consortium name="The Broad Institute Genome Sequencing Center for Infectious Disease"/>
            <person name="Wu L."/>
            <person name="Ma J."/>
        </authorList>
    </citation>
    <scope>NUCLEOTIDE SEQUENCE [LARGE SCALE GENOMIC DNA]</scope>
    <source>
        <strain evidence="13">JCM 1490</strain>
    </source>
</reference>
<evidence type="ECO:0000256" key="8">
    <source>
        <dbReference type="ARBA" id="ARBA00023008"/>
    </source>
</evidence>
<keyword evidence="4" id="KW-0808">Transferase</keyword>
<name>A0ABW2Q784_9MICO</name>
<evidence type="ECO:0000256" key="9">
    <source>
        <dbReference type="ARBA" id="ARBA00047989"/>
    </source>
</evidence>
<evidence type="ECO:0000256" key="6">
    <source>
        <dbReference type="ARBA" id="ARBA00022801"/>
    </source>
</evidence>
<evidence type="ECO:0000313" key="12">
    <source>
        <dbReference type="EMBL" id="MFC7405363.1"/>
    </source>
</evidence>
<accession>A0ABW2Q784</accession>
<dbReference type="SUPFAM" id="SSF64438">
    <property type="entry name" value="CNF1/YfiH-like putative cysteine hydrolases"/>
    <property type="match status" value="1"/>
</dbReference>
<dbReference type="RefSeq" id="WP_382393622.1">
    <property type="nucleotide sequence ID" value="NZ_JBHTCQ010000001.1"/>
</dbReference>
<dbReference type="Gene3D" id="3.60.140.10">
    <property type="entry name" value="CNF1/YfiH-like putative cysteine hydrolases"/>
    <property type="match status" value="1"/>
</dbReference>
<evidence type="ECO:0000256" key="1">
    <source>
        <dbReference type="ARBA" id="ARBA00000553"/>
    </source>
</evidence>
<gene>
    <name evidence="12" type="ORF">ACFQQL_09610</name>
</gene>